<dbReference type="PROSITE" id="PS51257">
    <property type="entry name" value="PROKAR_LIPOPROTEIN"/>
    <property type="match status" value="1"/>
</dbReference>
<dbReference type="Proteomes" id="UP000037558">
    <property type="component" value="Unassembled WGS sequence"/>
</dbReference>
<evidence type="ECO:0000313" key="3">
    <source>
        <dbReference type="Proteomes" id="UP000037558"/>
    </source>
</evidence>
<dbReference type="STRING" id="284581.AMD01_10370"/>
<accession>A0A0M0L599</accession>
<dbReference type="InterPro" id="IPR036514">
    <property type="entry name" value="SGNH_hydro_sf"/>
</dbReference>
<comment type="caution">
    <text evidence="2">The sequence shown here is derived from an EMBL/GenBank/DDBJ whole genome shotgun (WGS) entry which is preliminary data.</text>
</comment>
<keyword evidence="3" id="KW-1185">Reference proteome</keyword>
<dbReference type="PANTHER" id="PTHR30383">
    <property type="entry name" value="THIOESTERASE 1/PROTEASE 1/LYSOPHOSPHOLIPASE L1"/>
    <property type="match status" value="1"/>
</dbReference>
<dbReference type="CDD" id="cd04506">
    <property type="entry name" value="SGNH_hydrolase_YpmR_like"/>
    <property type="match status" value="1"/>
</dbReference>
<dbReference type="GO" id="GO:0004622">
    <property type="term" value="F:phosphatidylcholine lysophospholipase activity"/>
    <property type="evidence" value="ECO:0007669"/>
    <property type="project" value="TreeGrafter"/>
</dbReference>
<dbReference type="PANTHER" id="PTHR30383:SF27">
    <property type="entry name" value="SPORE GERMINATION LIPASE LIPC"/>
    <property type="match status" value="1"/>
</dbReference>
<gene>
    <name evidence="2" type="ORF">AMD01_10370</name>
</gene>
<protein>
    <submittedName>
        <fullName evidence="2">GDSL family lipase</fullName>
    </submittedName>
</protein>
<dbReference type="Pfam" id="PF13472">
    <property type="entry name" value="Lipase_GDSL_2"/>
    <property type="match status" value="1"/>
</dbReference>
<dbReference type="Gene3D" id="3.40.50.1110">
    <property type="entry name" value="SGNH hydrolase"/>
    <property type="match status" value="1"/>
</dbReference>
<sequence>MRGKWIQLIAAVSGLACLLWLVGLGWSLYEYLRVPANPPAIASKSVETGSKAKKDDRFNIIAIGDSLTRGTGDSTGKGYVGNVKDSLEEKTDRKIYLSNLGIKGQRSNQLLQQVKQPEVQRQLKDADVIMMTIGGNDLFQSGQTLVDLNLNNVKTLQNQYLKNVNSILSTMRAVNKDATIFFIGLYNPFIKMDNASQTSSIVREWNFKSAELSAKYQKTVFVPTFDIFELKVDDYLYSDHFHPNAEGYKLVADRVASLITW</sequence>
<organism evidence="2 3">
    <name type="scientific">Priestia koreensis</name>
    <dbReference type="NCBI Taxonomy" id="284581"/>
    <lineage>
        <taxon>Bacteria</taxon>
        <taxon>Bacillati</taxon>
        <taxon>Bacillota</taxon>
        <taxon>Bacilli</taxon>
        <taxon>Bacillales</taxon>
        <taxon>Bacillaceae</taxon>
        <taxon>Priestia</taxon>
    </lineage>
</organism>
<proteinExistence type="predicted"/>
<dbReference type="EMBL" id="LILC01000013">
    <property type="protein sequence ID" value="KOO46255.1"/>
    <property type="molecule type" value="Genomic_DNA"/>
</dbReference>
<dbReference type="SUPFAM" id="SSF52266">
    <property type="entry name" value="SGNH hydrolase"/>
    <property type="match status" value="1"/>
</dbReference>
<dbReference type="OrthoDB" id="252349at2"/>
<feature type="domain" description="SGNH hydrolase-type esterase" evidence="1">
    <location>
        <begin position="62"/>
        <end position="250"/>
    </location>
</feature>
<dbReference type="InterPro" id="IPR013830">
    <property type="entry name" value="SGNH_hydro"/>
</dbReference>
<evidence type="ECO:0000259" key="1">
    <source>
        <dbReference type="Pfam" id="PF13472"/>
    </source>
</evidence>
<reference evidence="3" key="1">
    <citation type="submission" date="2015-08" db="EMBL/GenBank/DDBJ databases">
        <title>Fjat-14210 dsm16467.</title>
        <authorList>
            <person name="Liu B."/>
            <person name="Wang J."/>
            <person name="Zhu Y."/>
            <person name="Liu G."/>
            <person name="Chen Q."/>
            <person name="Chen Z."/>
            <person name="Lan J."/>
            <person name="Che J."/>
            <person name="Ge C."/>
            <person name="Shi H."/>
            <person name="Pan Z."/>
            <person name="Liu X."/>
        </authorList>
    </citation>
    <scope>NUCLEOTIDE SEQUENCE [LARGE SCALE GENOMIC DNA]</scope>
    <source>
        <strain evidence="3">DSM 16467</strain>
    </source>
</reference>
<dbReference type="RefSeq" id="WP_053401327.1">
    <property type="nucleotide sequence ID" value="NZ_JAMAUM010000005.1"/>
</dbReference>
<dbReference type="PATRIC" id="fig|284581.3.peg.2166"/>
<dbReference type="InterPro" id="IPR051532">
    <property type="entry name" value="Ester_Hydrolysis_Enzymes"/>
</dbReference>
<evidence type="ECO:0000313" key="2">
    <source>
        <dbReference type="EMBL" id="KOO46255.1"/>
    </source>
</evidence>
<dbReference type="AlphaFoldDB" id="A0A0M0L599"/>
<name>A0A0M0L599_9BACI</name>